<keyword evidence="2" id="KW-1185">Reference proteome</keyword>
<dbReference type="EMBL" id="CP044427">
    <property type="protein sequence ID" value="QFG68946.1"/>
    <property type="molecule type" value="Genomic_DNA"/>
</dbReference>
<dbReference type="OrthoDB" id="9963462at2"/>
<reference evidence="1 2" key="1">
    <citation type="submission" date="2019-09" db="EMBL/GenBank/DDBJ databases">
        <title>Serinicoccus pratensis sp. nov., isolated from meadow soil.</title>
        <authorList>
            <person name="Zhang W."/>
        </authorList>
    </citation>
    <scope>NUCLEOTIDE SEQUENCE [LARGE SCALE GENOMIC DNA]</scope>
    <source>
        <strain evidence="1 2">W204</strain>
    </source>
</reference>
<dbReference type="Proteomes" id="UP000326546">
    <property type="component" value="Chromosome"/>
</dbReference>
<proteinExistence type="predicted"/>
<gene>
    <name evidence="1" type="ORF">FY030_09735</name>
</gene>
<dbReference type="AlphaFoldDB" id="A0A5J6V722"/>
<evidence type="ECO:0000313" key="2">
    <source>
        <dbReference type="Proteomes" id="UP000326546"/>
    </source>
</evidence>
<dbReference type="KEGG" id="serw:FY030_09735"/>
<name>A0A5J6V722_9MICO</name>
<accession>A0A5J6V722</accession>
<organism evidence="1 2">
    <name type="scientific">Ornithinimicrobium pratense</name>
    <dbReference type="NCBI Taxonomy" id="2593973"/>
    <lineage>
        <taxon>Bacteria</taxon>
        <taxon>Bacillati</taxon>
        <taxon>Actinomycetota</taxon>
        <taxon>Actinomycetes</taxon>
        <taxon>Micrococcales</taxon>
        <taxon>Ornithinimicrobiaceae</taxon>
        <taxon>Ornithinimicrobium</taxon>
    </lineage>
</organism>
<protein>
    <submittedName>
        <fullName evidence="1">Uncharacterized protein</fullName>
    </submittedName>
</protein>
<sequence>MGYAVRVDADRVSAAATQLTALHDDLERAGGALAQALRAAAGAAGRGTLAATAEAVAGQWQGGMAEVALHGRDLARATMEAAELYRTAELLAARAFRLPVPGGAP</sequence>
<evidence type="ECO:0000313" key="1">
    <source>
        <dbReference type="EMBL" id="QFG68946.1"/>
    </source>
</evidence>
<dbReference type="RefSeq" id="WP_158061332.1">
    <property type="nucleotide sequence ID" value="NZ_CP044427.1"/>
</dbReference>